<dbReference type="Gene3D" id="3.40.190.120">
    <property type="entry name" value="Osmoprotection protein (prox), domain 2"/>
    <property type="match status" value="1"/>
</dbReference>
<dbReference type="InterPro" id="IPR007210">
    <property type="entry name" value="ABC_Gly_betaine_transp_sub-bd"/>
</dbReference>
<feature type="signal peptide" evidence="1">
    <location>
        <begin position="1"/>
        <end position="27"/>
    </location>
</feature>
<dbReference type="Proteomes" id="UP001595965">
    <property type="component" value="Unassembled WGS sequence"/>
</dbReference>
<evidence type="ECO:0000313" key="4">
    <source>
        <dbReference type="Proteomes" id="UP001595965"/>
    </source>
</evidence>
<accession>A0ABV8Y1Z9</accession>
<evidence type="ECO:0000259" key="2">
    <source>
        <dbReference type="Pfam" id="PF04069"/>
    </source>
</evidence>
<evidence type="ECO:0000256" key="1">
    <source>
        <dbReference type="SAM" id="SignalP"/>
    </source>
</evidence>
<reference evidence="4" key="1">
    <citation type="journal article" date="2019" name="Int. J. Syst. Evol. Microbiol.">
        <title>The Global Catalogue of Microorganisms (GCM) 10K type strain sequencing project: providing services to taxonomists for standard genome sequencing and annotation.</title>
        <authorList>
            <consortium name="The Broad Institute Genomics Platform"/>
            <consortium name="The Broad Institute Genome Sequencing Center for Infectious Disease"/>
            <person name="Wu L."/>
            <person name="Ma J."/>
        </authorList>
    </citation>
    <scope>NUCLEOTIDE SEQUENCE [LARGE SCALE GENOMIC DNA]</scope>
    <source>
        <strain evidence="4">CGMCC 1.12125</strain>
    </source>
</reference>
<comment type="caution">
    <text evidence="3">The sequence shown here is derived from an EMBL/GenBank/DDBJ whole genome shotgun (WGS) entry which is preliminary data.</text>
</comment>
<keyword evidence="4" id="KW-1185">Reference proteome</keyword>
<organism evidence="3 4">
    <name type="scientific">Citricoccus alkalitolerans</name>
    <dbReference type="NCBI Taxonomy" id="246603"/>
    <lineage>
        <taxon>Bacteria</taxon>
        <taxon>Bacillati</taxon>
        <taxon>Actinomycetota</taxon>
        <taxon>Actinomycetes</taxon>
        <taxon>Micrococcales</taxon>
        <taxon>Micrococcaceae</taxon>
        <taxon>Citricoccus</taxon>
    </lineage>
</organism>
<dbReference type="EMBL" id="JBHSEN010000002">
    <property type="protein sequence ID" value="MFC4430892.1"/>
    <property type="molecule type" value="Genomic_DNA"/>
</dbReference>
<feature type="chain" id="PRO_5045927461" evidence="1">
    <location>
        <begin position="28"/>
        <end position="321"/>
    </location>
</feature>
<dbReference type="Gene3D" id="3.40.190.10">
    <property type="entry name" value="Periplasmic binding protein-like II"/>
    <property type="match status" value="1"/>
</dbReference>
<dbReference type="CDD" id="cd13606">
    <property type="entry name" value="PBP2_ProX_like"/>
    <property type="match status" value="1"/>
</dbReference>
<gene>
    <name evidence="3" type="ORF">ACFO0K_14550</name>
</gene>
<proteinExistence type="predicted"/>
<keyword evidence="1" id="KW-0732">Signal</keyword>
<dbReference type="RefSeq" id="WP_378108424.1">
    <property type="nucleotide sequence ID" value="NZ_BAAALH010000001.1"/>
</dbReference>
<evidence type="ECO:0000313" key="3">
    <source>
        <dbReference type="EMBL" id="MFC4430892.1"/>
    </source>
</evidence>
<sequence>MSMTPQPRRSPRARRPLIALAAVSALALTGCGSSDPLGGGASGSAGRDSGDGGAAGNAIVIGSQQYYSNEIIAELYAQALEAEGFTVEREYQIGQREVYLPELESGAIDVLPEYSGNLLQYYDAESTASTPEDIHAALAEVLPENLRALEPAEATDQDSYNVTREFAEEHSLTTLADLQNVDEPLTVAANSEFETRPYGPEGLQEVYGVEVSVVPVEDSGGPLTVKALVDGDVQLADIYSADPSIQTQDLVTLKDPENLILPQNVTPIVSEAVGEDVAAVIEEVNARLSAEELIDLNRQSVEDQASSAELATAWLAEQELV</sequence>
<name>A0ABV8Y1Z9_9MICC</name>
<protein>
    <submittedName>
        <fullName evidence="3">ABC transporter substrate-binding protein</fullName>
    </submittedName>
</protein>
<dbReference type="SUPFAM" id="SSF53850">
    <property type="entry name" value="Periplasmic binding protein-like II"/>
    <property type="match status" value="1"/>
</dbReference>
<feature type="domain" description="ABC-type glycine betaine transport system substrate-binding" evidence="2">
    <location>
        <begin position="58"/>
        <end position="317"/>
    </location>
</feature>
<dbReference type="Pfam" id="PF04069">
    <property type="entry name" value="OpuAC"/>
    <property type="match status" value="1"/>
</dbReference>